<feature type="transmembrane region" description="Helical" evidence="1">
    <location>
        <begin position="20"/>
        <end position="41"/>
    </location>
</feature>
<keyword evidence="1" id="KW-0472">Membrane</keyword>
<dbReference type="AlphaFoldDB" id="A0A1G7M3X8"/>
<organism evidence="2 3">
    <name type="scientific">Cellulophaga baltica</name>
    <dbReference type="NCBI Taxonomy" id="76594"/>
    <lineage>
        <taxon>Bacteria</taxon>
        <taxon>Pseudomonadati</taxon>
        <taxon>Bacteroidota</taxon>
        <taxon>Flavobacteriia</taxon>
        <taxon>Flavobacteriales</taxon>
        <taxon>Flavobacteriaceae</taxon>
        <taxon>Cellulophaga</taxon>
    </lineage>
</organism>
<evidence type="ECO:0008006" key="4">
    <source>
        <dbReference type="Google" id="ProtNLM"/>
    </source>
</evidence>
<evidence type="ECO:0000313" key="2">
    <source>
        <dbReference type="EMBL" id="SDF56351.1"/>
    </source>
</evidence>
<sequence>MNMHSFNNKNSLAVYKKLDYLLLTKSVVIFIVFVASSIFTISCNQKNNEEKISSENLIITSITIPNLSVDKALITYDNKTSTFLINEEPFSGYMISFYEDGTPKEKIGIFNGKKQNKSSYWFSNGKLKQIATYNKGKLHGEKKLWSNDSMYTLVAHLNYNFGKVDGQQKQWYKTGELYKILNLSMGKEDGIQQAFRKNGDLYANYEAKNGRIFGLKKSALCYGLEDEKIKKYEK</sequence>
<proteinExistence type="predicted"/>
<reference evidence="3" key="1">
    <citation type="submission" date="2016-10" db="EMBL/GenBank/DDBJ databases">
        <authorList>
            <person name="Varghese N."/>
            <person name="Submissions S."/>
        </authorList>
    </citation>
    <scope>NUCLEOTIDE SEQUENCE [LARGE SCALE GENOMIC DNA]</scope>
    <source>
        <strain evidence="3">DSM 24729</strain>
    </source>
</reference>
<dbReference type="SUPFAM" id="SSF82185">
    <property type="entry name" value="Histone H3 K4-specific methyltransferase SET7/9 N-terminal domain"/>
    <property type="match status" value="2"/>
</dbReference>
<keyword evidence="1" id="KW-0812">Transmembrane</keyword>
<evidence type="ECO:0000313" key="3">
    <source>
        <dbReference type="Proteomes" id="UP000182114"/>
    </source>
</evidence>
<gene>
    <name evidence="2" type="ORF">SAMN04487992_1295</name>
</gene>
<name>A0A1G7M3X8_9FLAO</name>
<keyword evidence="1" id="KW-1133">Transmembrane helix</keyword>
<evidence type="ECO:0000256" key="1">
    <source>
        <dbReference type="SAM" id="Phobius"/>
    </source>
</evidence>
<accession>A0A1G7M3X8</accession>
<dbReference type="Proteomes" id="UP000182114">
    <property type="component" value="Unassembled WGS sequence"/>
</dbReference>
<dbReference type="Gene3D" id="3.90.930.1">
    <property type="match status" value="1"/>
</dbReference>
<dbReference type="EMBL" id="FNBD01000029">
    <property type="protein sequence ID" value="SDF56351.1"/>
    <property type="molecule type" value="Genomic_DNA"/>
</dbReference>
<protein>
    <recommendedName>
        <fullName evidence="4">MORN repeat variant</fullName>
    </recommendedName>
</protein>
<keyword evidence="3" id="KW-1185">Reference proteome</keyword>